<sequence length="189" mass="21443">MAFPWINVIVNTFVAAGTLGLACFAAWSIWLTRRVMKEDRDYRLVDKAPILAVTLEYLRLDPDTESIEWLTLGIKNVGSGPAFNIVIECSQNNSVFHFACEEGIPRFHLAPGEVDKWEFENPRPSPKDQTGERDLVIETSCQSMFDRTTEQVFVCSAYQGRVESDAPPDLRSVRLQTQNSWISWGGWPD</sequence>
<evidence type="ECO:0000313" key="2">
    <source>
        <dbReference type="EMBL" id="TET45409.1"/>
    </source>
</evidence>
<comment type="caution">
    <text evidence="2">The sequence shown here is derived from an EMBL/GenBank/DDBJ whole genome shotgun (WGS) entry which is preliminary data.</text>
</comment>
<reference evidence="2 3" key="1">
    <citation type="submission" date="2019-03" db="EMBL/GenBank/DDBJ databases">
        <title>Metabolic potential of uncultured bacteria and archaea associated with petroleum seepage in deep-sea sediments.</title>
        <authorList>
            <person name="Dong X."/>
            <person name="Hubert C."/>
        </authorList>
    </citation>
    <scope>NUCLEOTIDE SEQUENCE [LARGE SCALE GENOMIC DNA]</scope>
    <source>
        <strain evidence="2">E44_bin18</strain>
    </source>
</reference>
<dbReference type="AlphaFoldDB" id="A0A523USN7"/>
<evidence type="ECO:0000313" key="3">
    <source>
        <dbReference type="Proteomes" id="UP000315525"/>
    </source>
</evidence>
<keyword evidence="1" id="KW-0812">Transmembrane</keyword>
<proteinExistence type="predicted"/>
<dbReference type="Proteomes" id="UP000315525">
    <property type="component" value="Unassembled WGS sequence"/>
</dbReference>
<feature type="transmembrane region" description="Helical" evidence="1">
    <location>
        <begin position="6"/>
        <end position="30"/>
    </location>
</feature>
<evidence type="ECO:0000256" key="1">
    <source>
        <dbReference type="SAM" id="Phobius"/>
    </source>
</evidence>
<protein>
    <submittedName>
        <fullName evidence="2">Uncharacterized protein</fullName>
    </submittedName>
</protein>
<accession>A0A523USN7</accession>
<gene>
    <name evidence="2" type="ORF">E3J62_07585</name>
</gene>
<keyword evidence="1" id="KW-1133">Transmembrane helix</keyword>
<dbReference type="EMBL" id="SOJN01000084">
    <property type="protein sequence ID" value="TET45409.1"/>
    <property type="molecule type" value="Genomic_DNA"/>
</dbReference>
<organism evidence="2 3">
    <name type="scientific">candidate division TA06 bacterium</name>
    <dbReference type="NCBI Taxonomy" id="2250710"/>
    <lineage>
        <taxon>Bacteria</taxon>
        <taxon>Bacteria division TA06</taxon>
    </lineage>
</organism>
<keyword evidence="1" id="KW-0472">Membrane</keyword>
<name>A0A523USN7_UNCT6</name>